<dbReference type="InterPro" id="IPR001375">
    <property type="entry name" value="Peptidase_S9_cat"/>
</dbReference>
<dbReference type="SUPFAM" id="SSF53474">
    <property type="entry name" value="alpha/beta-Hydrolases"/>
    <property type="match status" value="1"/>
</dbReference>
<gene>
    <name evidence="3" type="ORF">GCM10007854_04120</name>
</gene>
<name>A0ABQ5UXL8_9PROT</name>
<reference evidence="3" key="2">
    <citation type="submission" date="2023-01" db="EMBL/GenBank/DDBJ databases">
        <title>Draft genome sequence of Algimonas porphyrae strain NBRC 108216.</title>
        <authorList>
            <person name="Sun Q."/>
            <person name="Mori K."/>
        </authorList>
    </citation>
    <scope>NUCLEOTIDE SEQUENCE</scope>
    <source>
        <strain evidence="3">NBRC 108216</strain>
    </source>
</reference>
<protein>
    <submittedName>
        <fullName evidence="3">Peptidase</fullName>
    </submittedName>
</protein>
<keyword evidence="4" id="KW-1185">Reference proteome</keyword>
<sequence>MPTGFFLFYRVTNTLEDNVRKFLLSCVAAIGVVGTSLMATPSLAAKPYPLEYWAAPSFMSNLEVSPDGKYVAFRKATSQKGDFIIEIFETSNMDKKPVRVGAESMDLRNFSWVGDAEMVVSFRGQVSDKIKGFNQGAFKSKLALYSVESGDFKELNADDFSLSLANPLVNEPDHVLVQYVSFSEGQAFRAPAYYRYNLKRGTRNLVLKGNSDLRGYRFDVDGNPRFAVDVSDPMKATFLYRPVGGSGWTPYYEQSIDSPEAFDYAGLVQGDDNLIYVIAHNGEDRTSLWKYNLSEKKFEEKVYQHPNVDLRFTARHSNPYTNPGEVTGVRYFTDNFHTEWFNAEEAAIIRQFEEVIPNAHFVRITSRSRDGNVLVIQNIGPKDPGTFYLFNRGQFSKVGSSNGLLKPEGLSDVEYVKWTARDGKTITGHVTKPEGAGPFPLIVMPHGGPFISETILFDPWAQMFANNGYMVLQPQYRGSTNYGLEFYKAGFIEEGEGGKAMQDDKDDGVKYLIEKGWVDPDRVAMFGWSYGGYAALIAASRGDDLYQCAIAGAAVADNTQQVNYYRDRIRGWQEVEQIGFWDGSVNPIDLADQVDMPLMILHGTIDQRVPLRHAEKYINALESAGKEFTYVELEDADHFLDTLNYDHMTKAYPAMINFLKKDCGPGGL</sequence>
<comment type="caution">
    <text evidence="3">The sequence shown here is derived from an EMBL/GenBank/DDBJ whole genome shotgun (WGS) entry which is preliminary data.</text>
</comment>
<dbReference type="Proteomes" id="UP001161390">
    <property type="component" value="Unassembled WGS sequence"/>
</dbReference>
<proteinExistence type="predicted"/>
<reference evidence="3" key="1">
    <citation type="journal article" date="2014" name="Int. J. Syst. Evol. Microbiol.">
        <title>Complete genome of a new Firmicutes species belonging to the dominant human colonic microbiota ('Ruminococcus bicirculans') reveals two chromosomes and a selective capacity to utilize plant glucans.</title>
        <authorList>
            <consortium name="NISC Comparative Sequencing Program"/>
            <person name="Wegmann U."/>
            <person name="Louis P."/>
            <person name="Goesmann A."/>
            <person name="Henrissat B."/>
            <person name="Duncan S.H."/>
            <person name="Flint H.J."/>
        </authorList>
    </citation>
    <scope>NUCLEOTIDE SEQUENCE</scope>
    <source>
        <strain evidence="3">NBRC 108216</strain>
    </source>
</reference>
<dbReference type="SUPFAM" id="SSF82171">
    <property type="entry name" value="DPP6 N-terminal domain-like"/>
    <property type="match status" value="1"/>
</dbReference>
<dbReference type="Gene3D" id="3.40.50.1820">
    <property type="entry name" value="alpha/beta hydrolase"/>
    <property type="match status" value="1"/>
</dbReference>
<evidence type="ECO:0000256" key="1">
    <source>
        <dbReference type="ARBA" id="ARBA00022801"/>
    </source>
</evidence>
<evidence type="ECO:0000313" key="4">
    <source>
        <dbReference type="Proteomes" id="UP001161390"/>
    </source>
</evidence>
<dbReference type="Pfam" id="PF00326">
    <property type="entry name" value="Peptidase_S9"/>
    <property type="match status" value="1"/>
</dbReference>
<dbReference type="PANTHER" id="PTHR42776:SF27">
    <property type="entry name" value="DIPEPTIDYL PEPTIDASE FAMILY MEMBER 6"/>
    <property type="match status" value="1"/>
</dbReference>
<dbReference type="EMBL" id="BSNJ01000001">
    <property type="protein sequence ID" value="GLQ19457.1"/>
    <property type="molecule type" value="Genomic_DNA"/>
</dbReference>
<organism evidence="3 4">
    <name type="scientific">Algimonas porphyrae</name>
    <dbReference type="NCBI Taxonomy" id="1128113"/>
    <lineage>
        <taxon>Bacteria</taxon>
        <taxon>Pseudomonadati</taxon>
        <taxon>Pseudomonadota</taxon>
        <taxon>Alphaproteobacteria</taxon>
        <taxon>Maricaulales</taxon>
        <taxon>Robiginitomaculaceae</taxon>
        <taxon>Algimonas</taxon>
    </lineage>
</organism>
<keyword evidence="1" id="KW-0378">Hydrolase</keyword>
<dbReference type="PANTHER" id="PTHR42776">
    <property type="entry name" value="SERINE PEPTIDASE S9 FAMILY MEMBER"/>
    <property type="match status" value="1"/>
</dbReference>
<dbReference type="InterPro" id="IPR029058">
    <property type="entry name" value="AB_hydrolase_fold"/>
</dbReference>
<evidence type="ECO:0000313" key="3">
    <source>
        <dbReference type="EMBL" id="GLQ19457.1"/>
    </source>
</evidence>
<feature type="domain" description="Peptidase S9 prolyl oligopeptidase catalytic" evidence="2">
    <location>
        <begin position="461"/>
        <end position="662"/>
    </location>
</feature>
<accession>A0ABQ5UXL8</accession>
<evidence type="ECO:0000259" key="2">
    <source>
        <dbReference type="Pfam" id="PF00326"/>
    </source>
</evidence>